<dbReference type="Proteomes" id="UP000064201">
    <property type="component" value="Chromosome"/>
</dbReference>
<evidence type="ECO:0000313" key="3">
    <source>
        <dbReference type="Proteomes" id="UP000064201"/>
    </source>
</evidence>
<evidence type="ECO:0000256" key="1">
    <source>
        <dbReference type="SAM" id="MobiDB-lite"/>
    </source>
</evidence>
<dbReference type="KEGG" id="tvr:TVD_06140"/>
<name>A0A0G3G7W1_9GAMM</name>
<protein>
    <submittedName>
        <fullName evidence="2">Uncharacterized protein</fullName>
    </submittedName>
</protein>
<sequence length="297" mass="32813">MGLLVSVRVNRVEPVLPVVVFMDGFAAHHDQVDDDTAKRQAILDSGRFRFWSLGWRDLPEVGREVSDRAAIFLDGLQRESEKERFGKLAVRMAWGRHAEYQETVRRGPLYWLQRYLTDPEEARVTLEMAARSRAFGVMDMATLKDPELREAALTELDAMVPGWMRRRLRGSDANPPVVGGSLQALSGTAYRVGFALVIPRDALLSSASLTGGIRAVFALDDGKADTGPDFEADWQAFWGATNLLQFLPGFQMMSAQGVAAERYAPGDAHDQKDAPTRDLISDESQPGSLGEPPPGVR</sequence>
<dbReference type="EMBL" id="CP011367">
    <property type="protein sequence ID" value="AKJ94961.1"/>
    <property type="molecule type" value="Genomic_DNA"/>
</dbReference>
<accession>A0A0G3G7W1</accession>
<proteinExistence type="predicted"/>
<organism evidence="2 3">
    <name type="scientific">Thioalkalivibrio versutus</name>
    <dbReference type="NCBI Taxonomy" id="106634"/>
    <lineage>
        <taxon>Bacteria</taxon>
        <taxon>Pseudomonadati</taxon>
        <taxon>Pseudomonadota</taxon>
        <taxon>Gammaproteobacteria</taxon>
        <taxon>Chromatiales</taxon>
        <taxon>Ectothiorhodospiraceae</taxon>
        <taxon>Thioalkalivibrio</taxon>
    </lineage>
</organism>
<reference evidence="2 3" key="1">
    <citation type="submission" date="2015-04" db="EMBL/GenBank/DDBJ databases">
        <title>Complete Sequence for the Genome of the Thioalkalivibrio versutus D301.</title>
        <authorList>
            <person name="Mu T."/>
            <person name="Zhou J."/>
            <person name="Xu X."/>
        </authorList>
    </citation>
    <scope>NUCLEOTIDE SEQUENCE [LARGE SCALE GENOMIC DNA]</scope>
    <source>
        <strain evidence="2 3">D301</strain>
    </source>
</reference>
<dbReference type="PATRIC" id="fig|106634.4.peg.1256"/>
<gene>
    <name evidence="2" type="ORF">TVD_06140</name>
</gene>
<keyword evidence="3" id="KW-1185">Reference proteome</keyword>
<feature type="region of interest" description="Disordered" evidence="1">
    <location>
        <begin position="261"/>
        <end position="297"/>
    </location>
</feature>
<dbReference type="AlphaFoldDB" id="A0A0G3G7W1"/>
<feature type="compositionally biased region" description="Basic and acidic residues" evidence="1">
    <location>
        <begin position="267"/>
        <end position="280"/>
    </location>
</feature>
<dbReference type="STRING" id="106634.TVD_06140"/>
<evidence type="ECO:0000313" key="2">
    <source>
        <dbReference type="EMBL" id="AKJ94961.1"/>
    </source>
</evidence>